<dbReference type="STRING" id="89065.SAMN05216605_109243"/>
<evidence type="ECO:0000313" key="2">
    <source>
        <dbReference type="Proteomes" id="UP000182894"/>
    </source>
</evidence>
<organism evidence="1 2">
    <name type="scientific">Pseudomonas abietaniphila</name>
    <dbReference type="NCBI Taxonomy" id="89065"/>
    <lineage>
        <taxon>Bacteria</taxon>
        <taxon>Pseudomonadati</taxon>
        <taxon>Pseudomonadota</taxon>
        <taxon>Gammaproteobacteria</taxon>
        <taxon>Pseudomonadales</taxon>
        <taxon>Pseudomonadaceae</taxon>
        <taxon>Pseudomonas</taxon>
    </lineage>
</organism>
<dbReference type="AlphaFoldDB" id="A0A1G8GTA6"/>
<proteinExistence type="predicted"/>
<dbReference type="Proteomes" id="UP000182894">
    <property type="component" value="Unassembled WGS sequence"/>
</dbReference>
<dbReference type="EMBL" id="FNCO01000009">
    <property type="protein sequence ID" value="SDH97617.1"/>
    <property type="molecule type" value="Genomic_DNA"/>
</dbReference>
<gene>
    <name evidence="1" type="ORF">SAMN05216605_109243</name>
</gene>
<protein>
    <submittedName>
        <fullName evidence="1">Uncharacterized protein</fullName>
    </submittedName>
</protein>
<sequence>MRLESLAIRLLQTLTDGATSRVNPLDFTALLYLRDQGYASVSVRDGCVVAERTAQGKQFASERAARSSEAWANER</sequence>
<evidence type="ECO:0000313" key="1">
    <source>
        <dbReference type="EMBL" id="SDH97617.1"/>
    </source>
</evidence>
<keyword evidence="2" id="KW-1185">Reference proteome</keyword>
<reference evidence="2" key="1">
    <citation type="submission" date="2016-10" db="EMBL/GenBank/DDBJ databases">
        <authorList>
            <person name="Varghese N."/>
            <person name="Submissions S."/>
        </authorList>
    </citation>
    <scope>NUCLEOTIDE SEQUENCE [LARGE SCALE GENOMIC DNA]</scope>
    <source>
        <strain evidence="2">ATCC 700689</strain>
    </source>
</reference>
<name>A0A1G8GTA6_9PSED</name>
<accession>A0A1G8GTA6</accession>